<feature type="domain" description="Arginosuccinate synthase C-terminal" evidence="9">
    <location>
        <begin position="1"/>
        <end position="222"/>
    </location>
</feature>
<dbReference type="GO" id="GO:0005737">
    <property type="term" value="C:cytoplasm"/>
    <property type="evidence" value="ECO:0007669"/>
    <property type="project" value="TreeGrafter"/>
</dbReference>
<dbReference type="GO" id="GO:0000053">
    <property type="term" value="P:argininosuccinate metabolic process"/>
    <property type="evidence" value="ECO:0007669"/>
    <property type="project" value="TreeGrafter"/>
</dbReference>
<keyword evidence="4" id="KW-0055">Arginine biosynthesis</keyword>
<name>A0A087T8K8_STEMI</name>
<accession>A0A087T8K8</accession>
<organism evidence="10 11">
    <name type="scientific">Stegodyphus mimosarum</name>
    <name type="common">African social velvet spider</name>
    <dbReference type="NCBI Taxonomy" id="407821"/>
    <lineage>
        <taxon>Eukaryota</taxon>
        <taxon>Metazoa</taxon>
        <taxon>Ecdysozoa</taxon>
        <taxon>Arthropoda</taxon>
        <taxon>Chelicerata</taxon>
        <taxon>Arachnida</taxon>
        <taxon>Araneae</taxon>
        <taxon>Araneomorphae</taxon>
        <taxon>Entelegynae</taxon>
        <taxon>Eresoidea</taxon>
        <taxon>Eresidae</taxon>
        <taxon>Stegodyphus</taxon>
    </lineage>
</organism>
<dbReference type="GO" id="GO:0004055">
    <property type="term" value="F:argininosuccinate synthase activity"/>
    <property type="evidence" value="ECO:0007669"/>
    <property type="project" value="UniProtKB-EC"/>
</dbReference>
<keyword evidence="11" id="KW-1185">Reference proteome</keyword>
<proteinExistence type="predicted"/>
<evidence type="ECO:0000256" key="4">
    <source>
        <dbReference type="ARBA" id="ARBA00022571"/>
    </source>
</evidence>
<evidence type="ECO:0000313" key="10">
    <source>
        <dbReference type="EMBL" id="KFM61447.1"/>
    </source>
</evidence>
<evidence type="ECO:0000256" key="5">
    <source>
        <dbReference type="ARBA" id="ARBA00022598"/>
    </source>
</evidence>
<dbReference type="GO" id="GO:0006526">
    <property type="term" value="P:L-arginine biosynthetic process"/>
    <property type="evidence" value="ECO:0007669"/>
    <property type="project" value="UniProtKB-UniPathway"/>
</dbReference>
<gene>
    <name evidence="10" type="ORF">X975_13073</name>
</gene>
<dbReference type="Gene3D" id="1.20.5.470">
    <property type="entry name" value="Single helix bin"/>
    <property type="match status" value="1"/>
</dbReference>
<dbReference type="GO" id="GO:0000050">
    <property type="term" value="P:urea cycle"/>
    <property type="evidence" value="ECO:0007669"/>
    <property type="project" value="TreeGrafter"/>
</dbReference>
<dbReference type="Proteomes" id="UP000054359">
    <property type="component" value="Unassembled WGS sequence"/>
</dbReference>
<dbReference type="PANTHER" id="PTHR11587">
    <property type="entry name" value="ARGININOSUCCINATE SYNTHASE"/>
    <property type="match status" value="1"/>
</dbReference>
<sequence length="228" mass="25858">MDANLMHISFESGILEDPWTPAPDDLFRMTTHPRNAPDNPAQLDIEFLEGIPVKVKNEKDNAVKETLLDIYLYLNEIGGKHGVGRIDIVENRFIGIKSRGVYETPGGTILHAAHTDLEIFTLDKEVYKLKKYLALRFAEQVYNGLWFSPESEYTQNCLKLSQKNVNGTVRVLLYKGHVHIVARKSTSTTFNQELASMEVQGNCSPNDADGFIKVNAIRLKEYFRLKSN</sequence>
<protein>
    <recommendedName>
        <fullName evidence="3">Argininosuccinate synthase</fullName>
        <ecNumber evidence="2">6.3.4.5</ecNumber>
    </recommendedName>
</protein>
<feature type="non-terminal residue" evidence="10">
    <location>
        <position position="228"/>
    </location>
</feature>
<dbReference type="Pfam" id="PF20979">
    <property type="entry name" value="Arginosuc_syn_C"/>
    <property type="match status" value="1"/>
</dbReference>
<evidence type="ECO:0000256" key="8">
    <source>
        <dbReference type="ARBA" id="ARBA00022840"/>
    </source>
</evidence>
<keyword evidence="6" id="KW-0028">Amino-acid biosynthesis</keyword>
<dbReference type="Gene3D" id="3.90.1260.10">
    <property type="entry name" value="Argininosuccinate synthetase, chain A, domain 2"/>
    <property type="match status" value="1"/>
</dbReference>
<keyword evidence="8" id="KW-0067">ATP-binding</keyword>
<evidence type="ECO:0000256" key="1">
    <source>
        <dbReference type="ARBA" id="ARBA00004967"/>
    </source>
</evidence>
<dbReference type="FunFam" id="3.90.1260.10:FF:000003">
    <property type="entry name" value="Argininosuccinate synthase"/>
    <property type="match status" value="1"/>
</dbReference>
<evidence type="ECO:0000256" key="2">
    <source>
        <dbReference type="ARBA" id="ARBA00012286"/>
    </source>
</evidence>
<dbReference type="AlphaFoldDB" id="A0A087T8K8"/>
<dbReference type="InterPro" id="IPR001518">
    <property type="entry name" value="Arginosuc_synth"/>
</dbReference>
<keyword evidence="7" id="KW-0547">Nucleotide-binding</keyword>
<evidence type="ECO:0000256" key="7">
    <source>
        <dbReference type="ARBA" id="ARBA00022741"/>
    </source>
</evidence>
<reference evidence="10 11" key="1">
    <citation type="submission" date="2013-11" db="EMBL/GenBank/DDBJ databases">
        <title>Genome sequencing of Stegodyphus mimosarum.</title>
        <authorList>
            <person name="Bechsgaard J."/>
        </authorList>
    </citation>
    <scope>NUCLEOTIDE SEQUENCE [LARGE SCALE GENOMIC DNA]</scope>
</reference>
<dbReference type="InterPro" id="IPR024074">
    <property type="entry name" value="AS_cat/multimer_dom_body"/>
</dbReference>
<dbReference type="EC" id="6.3.4.5" evidence="2"/>
<evidence type="ECO:0000259" key="9">
    <source>
        <dbReference type="Pfam" id="PF20979"/>
    </source>
</evidence>
<dbReference type="EMBL" id="KK113965">
    <property type="protein sequence ID" value="KFM61447.1"/>
    <property type="molecule type" value="Genomic_DNA"/>
</dbReference>
<dbReference type="STRING" id="407821.A0A087T8K8"/>
<dbReference type="UniPathway" id="UPA00068">
    <property type="reaction ID" value="UER00113"/>
</dbReference>
<dbReference type="OMA" id="GHVHIVA"/>
<dbReference type="InterPro" id="IPR048268">
    <property type="entry name" value="Arginosuc_syn_C"/>
</dbReference>
<keyword evidence="5" id="KW-0436">Ligase</keyword>
<evidence type="ECO:0000256" key="3">
    <source>
        <dbReference type="ARBA" id="ARBA00014810"/>
    </source>
</evidence>
<evidence type="ECO:0000313" key="11">
    <source>
        <dbReference type="Proteomes" id="UP000054359"/>
    </source>
</evidence>
<dbReference type="OrthoDB" id="1688907at2759"/>
<dbReference type="PANTHER" id="PTHR11587:SF2">
    <property type="entry name" value="ARGININOSUCCINATE SYNTHASE"/>
    <property type="match status" value="1"/>
</dbReference>
<dbReference type="SUPFAM" id="SSF69864">
    <property type="entry name" value="Argininosuccinate synthetase, C-terminal domain"/>
    <property type="match status" value="1"/>
</dbReference>
<dbReference type="GO" id="GO:0005524">
    <property type="term" value="F:ATP binding"/>
    <property type="evidence" value="ECO:0007669"/>
    <property type="project" value="UniProtKB-KW"/>
</dbReference>
<evidence type="ECO:0000256" key="6">
    <source>
        <dbReference type="ARBA" id="ARBA00022605"/>
    </source>
</evidence>
<comment type="pathway">
    <text evidence="1">Amino-acid biosynthesis; L-arginine biosynthesis; L-arginine from L-ornithine and carbamoyl phosphate: step 2/3.</text>
</comment>